<dbReference type="EMBL" id="JBHSWA010000003">
    <property type="protein sequence ID" value="MFC6643590.1"/>
    <property type="molecule type" value="Genomic_DNA"/>
</dbReference>
<dbReference type="Gene3D" id="3.40.50.720">
    <property type="entry name" value="NAD(P)-binding Rossmann-like Domain"/>
    <property type="match status" value="1"/>
</dbReference>
<name>A0ABW1Z3Q5_9RHOB</name>
<gene>
    <name evidence="1" type="ORF">ACFQAU_19610</name>
</gene>
<keyword evidence="2" id="KW-1185">Reference proteome</keyword>
<dbReference type="RefSeq" id="WP_386284635.1">
    <property type="nucleotide sequence ID" value="NZ_JBHSWA010000003.1"/>
</dbReference>
<dbReference type="PANTHER" id="PTHR13812:SF19">
    <property type="entry name" value="KETIMINE REDUCTASE MU-CRYSTALLIN"/>
    <property type="match status" value="1"/>
</dbReference>
<reference evidence="2" key="1">
    <citation type="journal article" date="2019" name="Int. J. Syst. Evol. Microbiol.">
        <title>The Global Catalogue of Microorganisms (GCM) 10K type strain sequencing project: providing services to taxonomists for standard genome sequencing and annotation.</title>
        <authorList>
            <consortium name="The Broad Institute Genomics Platform"/>
            <consortium name="The Broad Institute Genome Sequencing Center for Infectious Disease"/>
            <person name="Wu L."/>
            <person name="Ma J."/>
        </authorList>
    </citation>
    <scope>NUCLEOTIDE SEQUENCE [LARGE SCALE GENOMIC DNA]</scope>
    <source>
        <strain evidence="2">NBRC 111368</strain>
    </source>
</reference>
<evidence type="ECO:0000313" key="1">
    <source>
        <dbReference type="EMBL" id="MFC6643590.1"/>
    </source>
</evidence>
<dbReference type="InterPro" id="IPR003462">
    <property type="entry name" value="ODC_Mu_crystall"/>
</dbReference>
<proteinExistence type="predicted"/>
<dbReference type="InterPro" id="IPR036291">
    <property type="entry name" value="NAD(P)-bd_dom_sf"/>
</dbReference>
<dbReference type="SUPFAM" id="SSF51735">
    <property type="entry name" value="NAD(P)-binding Rossmann-fold domains"/>
    <property type="match status" value="1"/>
</dbReference>
<organism evidence="1 2">
    <name type="scientific">Sulfitobacter profundi</name>
    <dbReference type="NCBI Taxonomy" id="2679961"/>
    <lineage>
        <taxon>Bacteria</taxon>
        <taxon>Pseudomonadati</taxon>
        <taxon>Pseudomonadota</taxon>
        <taxon>Alphaproteobacteria</taxon>
        <taxon>Rhodobacterales</taxon>
        <taxon>Roseobacteraceae</taxon>
        <taxon>Sulfitobacter</taxon>
    </lineage>
</organism>
<evidence type="ECO:0000313" key="2">
    <source>
        <dbReference type="Proteomes" id="UP001596403"/>
    </source>
</evidence>
<protein>
    <submittedName>
        <fullName evidence="1">Ornithine cyclodeaminase family protein</fullName>
    </submittedName>
</protein>
<accession>A0ABW1Z3Q5</accession>
<dbReference type="PANTHER" id="PTHR13812">
    <property type="entry name" value="KETIMINE REDUCTASE MU-CRYSTALLIN"/>
    <property type="match status" value="1"/>
</dbReference>
<comment type="caution">
    <text evidence="1">The sequence shown here is derived from an EMBL/GenBank/DDBJ whole genome shotgun (WGS) entry which is preliminary data.</text>
</comment>
<dbReference type="Pfam" id="PF02423">
    <property type="entry name" value="OCD_Mu_crystall"/>
    <property type="match status" value="1"/>
</dbReference>
<dbReference type="Proteomes" id="UP001596403">
    <property type="component" value="Unassembled WGS sequence"/>
</dbReference>
<sequence>MKAHLAARPSLRKIRVWNRTQERAEALIEQLNMPDLDLRVAHDLDSAVSDADIISCVTMAQEPLVKGELLKPGTHLDLVGAYRPDMREANDAAMARGTLFVDCRDGMKGSGELSRPVDGGVITWEDIKADLYELVQGHHPGRQTEEEITVFKNVGGGTLTCLPRSL</sequence>